<protein>
    <submittedName>
        <fullName evidence="1">Uncharacterized protein</fullName>
    </submittedName>
</protein>
<gene>
    <name evidence="1" type="ORF">LCGC14_3077390</name>
</gene>
<proteinExistence type="predicted"/>
<evidence type="ECO:0000313" key="1">
    <source>
        <dbReference type="EMBL" id="KKK55158.1"/>
    </source>
</evidence>
<accession>A0A0F8WF25</accession>
<reference evidence="1" key="1">
    <citation type="journal article" date="2015" name="Nature">
        <title>Complex archaea that bridge the gap between prokaryotes and eukaryotes.</title>
        <authorList>
            <person name="Spang A."/>
            <person name="Saw J.H."/>
            <person name="Jorgensen S.L."/>
            <person name="Zaremba-Niedzwiedzka K."/>
            <person name="Martijn J."/>
            <person name="Lind A.E."/>
            <person name="van Eijk R."/>
            <person name="Schleper C."/>
            <person name="Guy L."/>
            <person name="Ettema T.J."/>
        </authorList>
    </citation>
    <scope>NUCLEOTIDE SEQUENCE</scope>
</reference>
<comment type="caution">
    <text evidence="1">The sequence shown here is derived from an EMBL/GenBank/DDBJ whole genome shotgun (WGS) entry which is preliminary data.</text>
</comment>
<organism evidence="1">
    <name type="scientific">marine sediment metagenome</name>
    <dbReference type="NCBI Taxonomy" id="412755"/>
    <lineage>
        <taxon>unclassified sequences</taxon>
        <taxon>metagenomes</taxon>
        <taxon>ecological metagenomes</taxon>
    </lineage>
</organism>
<dbReference type="AlphaFoldDB" id="A0A0F8WF25"/>
<dbReference type="EMBL" id="LAZR01065632">
    <property type="protein sequence ID" value="KKK55158.1"/>
    <property type="molecule type" value="Genomic_DNA"/>
</dbReference>
<name>A0A0F8WF25_9ZZZZ</name>
<sequence length="143" mass="16416">MIIMAEQLLEEMIKKINQIMQSLDGTIAQVSQMSTAITEMSQSFSEQTVAMTENIRLIVEVLKQFRVQSNRSLQELSDDFNEKVKELWDNKSIEVIAEEEKKAIDVIRKASKTVSDNLYFAQLLNIIQSIREETNRLISSSQS</sequence>